<proteinExistence type="predicted"/>
<keyword evidence="1" id="KW-0175">Coiled coil</keyword>
<reference evidence="3" key="1">
    <citation type="journal article" date="2013" name="Proc. Natl. Acad. Sci. U.S.A.">
        <title>Genome structure and metabolic features in the red seaweed Chondrus crispus shed light on evolution of the Archaeplastida.</title>
        <authorList>
            <person name="Collen J."/>
            <person name="Porcel B."/>
            <person name="Carre W."/>
            <person name="Ball S.G."/>
            <person name="Chaparro C."/>
            <person name="Tonon T."/>
            <person name="Barbeyron T."/>
            <person name="Michel G."/>
            <person name="Noel B."/>
            <person name="Valentin K."/>
            <person name="Elias M."/>
            <person name="Artiguenave F."/>
            <person name="Arun A."/>
            <person name="Aury J.M."/>
            <person name="Barbosa-Neto J.F."/>
            <person name="Bothwell J.H."/>
            <person name="Bouget F.Y."/>
            <person name="Brillet L."/>
            <person name="Cabello-Hurtado F."/>
            <person name="Capella-Gutierrez S."/>
            <person name="Charrier B."/>
            <person name="Cladiere L."/>
            <person name="Cock J.M."/>
            <person name="Coelho S.M."/>
            <person name="Colleoni C."/>
            <person name="Czjzek M."/>
            <person name="Da Silva C."/>
            <person name="Delage L."/>
            <person name="Denoeud F."/>
            <person name="Deschamps P."/>
            <person name="Dittami S.M."/>
            <person name="Gabaldon T."/>
            <person name="Gachon C.M."/>
            <person name="Groisillier A."/>
            <person name="Herve C."/>
            <person name="Jabbari K."/>
            <person name="Katinka M."/>
            <person name="Kloareg B."/>
            <person name="Kowalczyk N."/>
            <person name="Labadie K."/>
            <person name="Leblanc C."/>
            <person name="Lopez P.J."/>
            <person name="McLachlan D.H."/>
            <person name="Meslet-Cladiere L."/>
            <person name="Moustafa A."/>
            <person name="Nehr Z."/>
            <person name="Nyvall Collen P."/>
            <person name="Panaud O."/>
            <person name="Partensky F."/>
            <person name="Poulain J."/>
            <person name="Rensing S.A."/>
            <person name="Rousvoal S."/>
            <person name="Samson G."/>
            <person name="Symeonidi A."/>
            <person name="Weissenbach J."/>
            <person name="Zambounis A."/>
            <person name="Wincker P."/>
            <person name="Boyen C."/>
        </authorList>
    </citation>
    <scope>NUCLEOTIDE SEQUENCE [LARGE SCALE GENOMIC DNA]</scope>
    <source>
        <strain evidence="3">cv. Stackhouse</strain>
    </source>
</reference>
<organism evidence="2 3">
    <name type="scientific">Chondrus crispus</name>
    <name type="common">Carrageen Irish moss</name>
    <name type="synonym">Polymorpha crispa</name>
    <dbReference type="NCBI Taxonomy" id="2769"/>
    <lineage>
        <taxon>Eukaryota</taxon>
        <taxon>Rhodophyta</taxon>
        <taxon>Florideophyceae</taxon>
        <taxon>Rhodymeniophycidae</taxon>
        <taxon>Gigartinales</taxon>
        <taxon>Gigartinaceae</taxon>
        <taxon>Chondrus</taxon>
    </lineage>
</organism>
<dbReference type="Gramene" id="CDF77563">
    <property type="protein sequence ID" value="CDF77563"/>
    <property type="gene ID" value="CHC_T00005418001"/>
</dbReference>
<evidence type="ECO:0000256" key="1">
    <source>
        <dbReference type="SAM" id="Coils"/>
    </source>
</evidence>
<dbReference type="Proteomes" id="UP000012073">
    <property type="component" value="Unassembled WGS sequence"/>
</dbReference>
<feature type="coiled-coil region" evidence="1">
    <location>
        <begin position="125"/>
        <end position="159"/>
    </location>
</feature>
<dbReference type="KEGG" id="ccp:CHC_T00005418001"/>
<evidence type="ECO:0000313" key="3">
    <source>
        <dbReference type="Proteomes" id="UP000012073"/>
    </source>
</evidence>
<name>S0F3W9_CHOCR</name>
<gene>
    <name evidence="2" type="ORF">CHC_T00005418001</name>
</gene>
<dbReference type="AlphaFoldDB" id="S0F3W9"/>
<keyword evidence="3" id="KW-1185">Reference proteome</keyword>
<accession>S0F3W9</accession>
<dbReference type="RefSeq" id="XP_005717347.1">
    <property type="nucleotide sequence ID" value="XM_005717290.1"/>
</dbReference>
<sequence>MSKPRKDILQDSLEAALHNSFLDAEAHEGLVSATTRYFGLSDHSGVQKLLEDVSAVLWGVMRAQVDDWTSERGLGEILKVVDEQCLRTIPQALANGTPTALAEPSLSMPSSSYGEVRYSCKRQQLEVLRKDLASRTLDMEEIKEQLAAEAERAAILSQKVATFGEKGLPAI</sequence>
<evidence type="ECO:0000313" key="2">
    <source>
        <dbReference type="EMBL" id="CDF77563.1"/>
    </source>
</evidence>
<dbReference type="EMBL" id="HG001843">
    <property type="protein sequence ID" value="CDF77563.1"/>
    <property type="molecule type" value="Genomic_DNA"/>
</dbReference>
<dbReference type="GeneID" id="17325055"/>
<protein>
    <submittedName>
        <fullName evidence="2">Uncharacterized protein</fullName>
    </submittedName>
</protein>